<dbReference type="SUPFAM" id="SSF46785">
    <property type="entry name" value="Winged helix' DNA-binding domain"/>
    <property type="match status" value="1"/>
</dbReference>
<keyword evidence="4" id="KW-0520">NAD</keyword>
<dbReference type="PANTHER" id="PTHR11017:SF573">
    <property type="entry name" value="ADP-RIBOSYL CYCLASE_CYCLIC ADP-RIBOSE HYDROLASE"/>
    <property type="match status" value="1"/>
</dbReference>
<dbReference type="Pfam" id="PF23282">
    <property type="entry name" value="WHD_ROQ1"/>
    <property type="match status" value="1"/>
</dbReference>
<gene>
    <name evidence="6" type="ORF">FNV43_RR10355</name>
</gene>
<dbReference type="Pfam" id="PF00931">
    <property type="entry name" value="NB-ARC"/>
    <property type="match status" value="1"/>
</dbReference>
<dbReference type="AlphaFoldDB" id="A0A8K0HD13"/>
<dbReference type="PRINTS" id="PR00364">
    <property type="entry name" value="DISEASERSIST"/>
</dbReference>
<keyword evidence="1" id="KW-0433">Leucine-rich repeat</keyword>
<keyword evidence="2" id="KW-0677">Repeat</keyword>
<dbReference type="EMBL" id="VOIH02000004">
    <property type="protein sequence ID" value="KAF3449624.1"/>
    <property type="molecule type" value="Genomic_DNA"/>
</dbReference>
<keyword evidence="3" id="KW-0611">Plant defense</keyword>
<evidence type="ECO:0000313" key="7">
    <source>
        <dbReference type="Proteomes" id="UP000796880"/>
    </source>
</evidence>
<evidence type="ECO:0000313" key="6">
    <source>
        <dbReference type="EMBL" id="KAF3449624.1"/>
    </source>
</evidence>
<evidence type="ECO:0000259" key="5">
    <source>
        <dbReference type="PROSITE" id="PS50104"/>
    </source>
</evidence>
<evidence type="ECO:0000256" key="1">
    <source>
        <dbReference type="ARBA" id="ARBA00022614"/>
    </source>
</evidence>
<keyword evidence="7" id="KW-1185">Reference proteome</keyword>
<dbReference type="InterPro" id="IPR002182">
    <property type="entry name" value="NB-ARC"/>
</dbReference>
<dbReference type="PANTHER" id="PTHR11017">
    <property type="entry name" value="LEUCINE-RICH REPEAT-CONTAINING PROTEIN"/>
    <property type="match status" value="1"/>
</dbReference>
<dbReference type="SUPFAM" id="SSF52200">
    <property type="entry name" value="Toll/Interleukin receptor TIR domain"/>
    <property type="match status" value="1"/>
</dbReference>
<organism evidence="6 7">
    <name type="scientific">Rhamnella rubrinervis</name>
    <dbReference type="NCBI Taxonomy" id="2594499"/>
    <lineage>
        <taxon>Eukaryota</taxon>
        <taxon>Viridiplantae</taxon>
        <taxon>Streptophyta</taxon>
        <taxon>Embryophyta</taxon>
        <taxon>Tracheophyta</taxon>
        <taxon>Spermatophyta</taxon>
        <taxon>Magnoliopsida</taxon>
        <taxon>eudicotyledons</taxon>
        <taxon>Gunneridae</taxon>
        <taxon>Pentapetalae</taxon>
        <taxon>rosids</taxon>
        <taxon>fabids</taxon>
        <taxon>Rosales</taxon>
        <taxon>Rhamnaceae</taxon>
        <taxon>rhamnoid group</taxon>
        <taxon>Rhamneae</taxon>
        <taxon>Rhamnella</taxon>
    </lineage>
</organism>
<dbReference type="Gene3D" id="1.10.8.430">
    <property type="entry name" value="Helical domain of apoptotic protease-activating factors"/>
    <property type="match status" value="1"/>
</dbReference>
<evidence type="ECO:0000256" key="2">
    <source>
        <dbReference type="ARBA" id="ARBA00022737"/>
    </source>
</evidence>
<dbReference type="Proteomes" id="UP000796880">
    <property type="component" value="Unassembled WGS sequence"/>
</dbReference>
<dbReference type="SMART" id="SM00255">
    <property type="entry name" value="TIR"/>
    <property type="match status" value="1"/>
</dbReference>
<dbReference type="InterPro" id="IPR058192">
    <property type="entry name" value="WHD_ROQ1-like"/>
</dbReference>
<name>A0A8K0HD13_9ROSA</name>
<dbReference type="InterPro" id="IPR036390">
    <property type="entry name" value="WH_DNA-bd_sf"/>
</dbReference>
<dbReference type="Pfam" id="PF01582">
    <property type="entry name" value="TIR"/>
    <property type="match status" value="1"/>
</dbReference>
<dbReference type="InterPro" id="IPR035897">
    <property type="entry name" value="Toll_tir_struct_dom_sf"/>
</dbReference>
<evidence type="ECO:0000256" key="4">
    <source>
        <dbReference type="ARBA" id="ARBA00023027"/>
    </source>
</evidence>
<dbReference type="SUPFAM" id="SSF52540">
    <property type="entry name" value="P-loop containing nucleoside triphosphate hydrolases"/>
    <property type="match status" value="1"/>
</dbReference>
<comment type="caution">
    <text evidence="6">The sequence shown here is derived from an EMBL/GenBank/DDBJ whole genome shotgun (WGS) entry which is preliminary data.</text>
</comment>
<dbReference type="GO" id="GO:0006952">
    <property type="term" value="P:defense response"/>
    <property type="evidence" value="ECO:0007669"/>
    <property type="project" value="UniProtKB-KW"/>
</dbReference>
<dbReference type="GO" id="GO:0007165">
    <property type="term" value="P:signal transduction"/>
    <property type="evidence" value="ECO:0007669"/>
    <property type="project" value="InterPro"/>
</dbReference>
<protein>
    <recommendedName>
        <fullName evidence="5">TIR domain-containing protein</fullName>
    </recommendedName>
</protein>
<reference evidence="6" key="1">
    <citation type="submission" date="2020-03" db="EMBL/GenBank/DDBJ databases">
        <title>A high-quality chromosome-level genome assembly of a woody plant with both climbing and erect habits, Rhamnella rubrinervis.</title>
        <authorList>
            <person name="Lu Z."/>
            <person name="Yang Y."/>
            <person name="Zhu X."/>
            <person name="Sun Y."/>
        </authorList>
    </citation>
    <scope>NUCLEOTIDE SEQUENCE</scope>
    <source>
        <strain evidence="6">BYM</strain>
        <tissue evidence="6">Leaf</tissue>
    </source>
</reference>
<dbReference type="FunFam" id="3.40.50.10140:FF:000007">
    <property type="entry name" value="Disease resistance protein (TIR-NBS-LRR class)"/>
    <property type="match status" value="1"/>
</dbReference>
<evidence type="ECO:0000256" key="3">
    <source>
        <dbReference type="ARBA" id="ARBA00022821"/>
    </source>
</evidence>
<dbReference type="InterPro" id="IPR042197">
    <property type="entry name" value="Apaf_helical"/>
</dbReference>
<proteinExistence type="predicted"/>
<dbReference type="InterPro" id="IPR000157">
    <property type="entry name" value="TIR_dom"/>
</dbReference>
<dbReference type="InterPro" id="IPR044974">
    <property type="entry name" value="Disease_R_plants"/>
</dbReference>
<sequence length="607" mass="68731">METNPSPGKTFDVFLSFRGEDTRHNFTGHLSHALRRIGIFNIFKDDYALDKGKDIGPELMKAIEDSQYAVVVLSENYATSSWCLKELAKIVECMGNSGRIRTIFYHVNPSHVRAVKSTDVEKQKESSFWKALKEHAKTPSHSKDLESWRNALFTVANQSGDPIELNHTDEASFIEKFVADISREIGASIRNMDDLFGMTSRLLQLDSLVLGSVATNHVCFIGIHGMGGIGKSTLAKAYYKKMSHKFHGSSFLQNVRGVCKEQANGLVNLQEQLLSDILKDDFKHIGYSEYGKDMIRSRFRHKKVLIVLDDVSNLDQLNDLVGEDNWFGLGSIILVTARDESFLNSGNYTIYRAESLNPSEALQLFSSKAFRSIEPPAKYKDLSEQAVENASYLPLALTVFGSYVRSKVKKIESGSYSGSKEMKNEWESALLDLKNFPNMDIVEKLKISFDDLDENERHIFLDIACFFSGFDIDYVTEVLKCCGFKPLIKLLDDLTEKSLLTIQDGGKLWVHDLLKEMAKKIIGGEFDKDQRHRGSRIWDTEELYKILEVEEGMDEVEAIVTYVDETKEYSFEALSSMKKLRLLKIAADFRPQGDGRYDCDGPELSKS</sequence>
<dbReference type="Gene3D" id="3.40.50.10140">
    <property type="entry name" value="Toll/interleukin-1 receptor homology (TIR) domain"/>
    <property type="match status" value="1"/>
</dbReference>
<feature type="domain" description="TIR" evidence="5">
    <location>
        <begin position="9"/>
        <end position="185"/>
    </location>
</feature>
<dbReference type="PROSITE" id="PS50104">
    <property type="entry name" value="TIR"/>
    <property type="match status" value="1"/>
</dbReference>
<dbReference type="OrthoDB" id="1901675at2759"/>
<dbReference type="Gene3D" id="3.40.50.300">
    <property type="entry name" value="P-loop containing nucleotide triphosphate hydrolases"/>
    <property type="match status" value="1"/>
</dbReference>
<accession>A0A8K0HD13</accession>
<dbReference type="InterPro" id="IPR027417">
    <property type="entry name" value="P-loop_NTPase"/>
</dbReference>
<dbReference type="GO" id="GO:0043531">
    <property type="term" value="F:ADP binding"/>
    <property type="evidence" value="ECO:0007669"/>
    <property type="project" value="InterPro"/>
</dbReference>